<dbReference type="EMBL" id="QGKY02001925">
    <property type="protein sequence ID" value="KAF2547654.1"/>
    <property type="molecule type" value="Genomic_DNA"/>
</dbReference>
<accession>A0A8S9GSG0</accession>
<reference evidence="1" key="1">
    <citation type="submission" date="2019-12" db="EMBL/GenBank/DDBJ databases">
        <title>Genome sequencing and annotation of Brassica cretica.</title>
        <authorList>
            <person name="Studholme D.J."/>
            <person name="Sarris P.F."/>
        </authorList>
    </citation>
    <scope>NUCLEOTIDE SEQUENCE</scope>
    <source>
        <strain evidence="1">PFS-102/07</strain>
        <tissue evidence="1">Leaf</tissue>
    </source>
</reference>
<proteinExistence type="predicted"/>
<sequence>MRVAWRFIGGFGRCLRFIGGSRWVSSSIRWLSSSIRWLSSSILSGSSWWPSSKNHGSYPRRIKFVALPEDGNRRLLLITTESMNGGLISSPRKSVDIAPPNSLISLLAKGSRRNRSKLLERFIFSSQERTSMLNQRFEWTLVRRRGEVAMLTLCTMDIKVE</sequence>
<dbReference type="AlphaFoldDB" id="A0A8S9GSG0"/>
<organism evidence="1">
    <name type="scientific">Brassica cretica</name>
    <name type="common">Mustard</name>
    <dbReference type="NCBI Taxonomy" id="69181"/>
    <lineage>
        <taxon>Eukaryota</taxon>
        <taxon>Viridiplantae</taxon>
        <taxon>Streptophyta</taxon>
        <taxon>Embryophyta</taxon>
        <taxon>Tracheophyta</taxon>
        <taxon>Spermatophyta</taxon>
        <taxon>Magnoliopsida</taxon>
        <taxon>eudicotyledons</taxon>
        <taxon>Gunneridae</taxon>
        <taxon>Pentapetalae</taxon>
        <taxon>rosids</taxon>
        <taxon>malvids</taxon>
        <taxon>Brassicales</taxon>
        <taxon>Brassicaceae</taxon>
        <taxon>Brassiceae</taxon>
        <taxon>Brassica</taxon>
    </lineage>
</organism>
<evidence type="ECO:0000313" key="1">
    <source>
        <dbReference type="EMBL" id="KAF2547654.1"/>
    </source>
</evidence>
<gene>
    <name evidence="1" type="ORF">F2Q70_00022896</name>
</gene>
<protein>
    <submittedName>
        <fullName evidence="1">Uncharacterized protein</fullName>
    </submittedName>
</protein>
<comment type="caution">
    <text evidence="1">The sequence shown here is derived from an EMBL/GenBank/DDBJ whole genome shotgun (WGS) entry which is preliminary data.</text>
</comment>
<name>A0A8S9GSG0_BRACR</name>